<comment type="similarity">
    <text evidence="5">Belongs to the salp15 family.</text>
</comment>
<dbReference type="AlphaFoldDB" id="A0A0K8RPD8"/>
<organism evidence="6">
    <name type="scientific">Ixodes ricinus</name>
    <name type="common">Common tick</name>
    <name type="synonym">Acarus ricinus</name>
    <dbReference type="NCBI Taxonomy" id="34613"/>
    <lineage>
        <taxon>Eukaryota</taxon>
        <taxon>Metazoa</taxon>
        <taxon>Ecdysozoa</taxon>
        <taxon>Arthropoda</taxon>
        <taxon>Chelicerata</taxon>
        <taxon>Arachnida</taxon>
        <taxon>Acari</taxon>
        <taxon>Parasitiformes</taxon>
        <taxon>Ixodida</taxon>
        <taxon>Ixodoidea</taxon>
        <taxon>Ixodidae</taxon>
        <taxon>Ixodinae</taxon>
        <taxon>Ixodes</taxon>
    </lineage>
</organism>
<keyword evidence="2" id="KW-0964">Secreted</keyword>
<accession>A0A0K8RPD8</accession>
<dbReference type="GO" id="GO:0005576">
    <property type="term" value="C:extracellular region"/>
    <property type="evidence" value="ECO:0007669"/>
    <property type="project" value="UniProtKB-SubCell"/>
</dbReference>
<keyword evidence="3" id="KW-0732">Signal</keyword>
<proteinExistence type="evidence at transcript level"/>
<dbReference type="Pfam" id="PF12115">
    <property type="entry name" value="Salp15"/>
    <property type="match status" value="1"/>
</dbReference>
<name>A0A0K8RPD8_IXORI</name>
<sequence>FECVSTVQARAPGRFTGKCSDKRTDGWVDRQHFRIARNPKEDADACYPGLGDYITRVCSSSGMTLTMFSECSYTCEKKEINVPSSWTKRNLPDGLPCGRCRECCGGTCTPVKFNLENPLTVNSCDK</sequence>
<reference evidence="6" key="1">
    <citation type="submission" date="2012-12" db="EMBL/GenBank/DDBJ databases">
        <title>Identification and characterization of a phenylalanine ammonia-lyase gene family in Isatis indigotica Fort.</title>
        <authorList>
            <person name="Liu Q."/>
            <person name="Chen J."/>
            <person name="Zhou X."/>
            <person name="Di P."/>
            <person name="Xiao Y."/>
            <person name="Xuan H."/>
            <person name="Zhang L."/>
            <person name="Chen W."/>
        </authorList>
    </citation>
    <scope>NUCLEOTIDE SEQUENCE</scope>
    <source>
        <tissue evidence="6">Salivary gland</tissue>
    </source>
</reference>
<dbReference type="EMBL" id="GADI01000907">
    <property type="protein sequence ID" value="JAA72901.1"/>
    <property type="molecule type" value="mRNA"/>
</dbReference>
<keyword evidence="4" id="KW-0325">Glycoprotein</keyword>
<dbReference type="InterPro" id="IPR021971">
    <property type="entry name" value="Salp15"/>
</dbReference>
<comment type="subcellular location">
    <subcellularLocation>
        <location evidence="1">Secreted</location>
    </subcellularLocation>
</comment>
<protein>
    <submittedName>
        <fullName evidence="6">Putative ixostatin</fullName>
    </submittedName>
</protein>
<feature type="non-terminal residue" evidence="6">
    <location>
        <position position="1"/>
    </location>
</feature>
<evidence type="ECO:0000256" key="4">
    <source>
        <dbReference type="ARBA" id="ARBA00023180"/>
    </source>
</evidence>
<evidence type="ECO:0000256" key="2">
    <source>
        <dbReference type="ARBA" id="ARBA00022525"/>
    </source>
</evidence>
<evidence type="ECO:0000256" key="3">
    <source>
        <dbReference type="ARBA" id="ARBA00022729"/>
    </source>
</evidence>
<evidence type="ECO:0000313" key="6">
    <source>
        <dbReference type="EMBL" id="JAA72901.1"/>
    </source>
</evidence>
<evidence type="ECO:0000256" key="1">
    <source>
        <dbReference type="ARBA" id="ARBA00004613"/>
    </source>
</evidence>
<evidence type="ECO:0000256" key="5">
    <source>
        <dbReference type="ARBA" id="ARBA00034321"/>
    </source>
</evidence>